<sequence length="234" mass="26346">MAPIKISEKYDLLKGKLDIFRLFLAPALFFWATTLTGQVPPSSLEYPDTAIVAADATATDTVQRPKRKNWFTQDYPSPRKAAILSLAIPGGGQIYNKRWWKLPLVYGAVVGMGLTIDYNQSNYRRLRDALELKRDTMEHEFSGTSIDNERALRSLRDEFDKNTQMAYVGMFLVYTLQALEAFVDAHLKSFDIDDDIGMEIKPTLDFNGFNTPTIGLGVTIPLNRKAPPPLPVAR</sequence>
<proteinExistence type="predicted"/>
<feature type="domain" description="DUF5683" evidence="1">
    <location>
        <begin position="76"/>
        <end position="220"/>
    </location>
</feature>
<accession>A0A098S4S4</accession>
<evidence type="ECO:0000313" key="3">
    <source>
        <dbReference type="Proteomes" id="UP000029736"/>
    </source>
</evidence>
<dbReference type="Pfam" id="PF18935">
    <property type="entry name" value="DUF5683"/>
    <property type="match status" value="1"/>
</dbReference>
<dbReference type="STRING" id="1524460.IX84_18775"/>
<evidence type="ECO:0000313" key="2">
    <source>
        <dbReference type="EMBL" id="KGE87056.1"/>
    </source>
</evidence>
<dbReference type="Proteomes" id="UP000029736">
    <property type="component" value="Unassembled WGS sequence"/>
</dbReference>
<gene>
    <name evidence="2" type="ORF">IX84_18775</name>
</gene>
<reference evidence="2 3" key="1">
    <citation type="journal article" date="2014" name="Int. J. Syst. Evol. Microbiol.">
        <title>Phaeodactylibacter xiamenensis gen. nov., sp. nov., a member of the family Saprospiraceae isolated from the marine alga Phaeodactylum tricornutum.</title>
        <authorList>
            <person name="Chen Z.Jr."/>
            <person name="Lei X."/>
            <person name="Lai Q."/>
            <person name="Li Y."/>
            <person name="Zhang B."/>
            <person name="Zhang J."/>
            <person name="Zhang H."/>
            <person name="Yang L."/>
            <person name="Zheng W."/>
            <person name="Tian Y."/>
            <person name="Yu Z."/>
            <person name="Xu H.Jr."/>
            <person name="Zheng T."/>
        </authorList>
    </citation>
    <scope>NUCLEOTIDE SEQUENCE [LARGE SCALE GENOMIC DNA]</scope>
    <source>
        <strain evidence="2 3">KD52</strain>
    </source>
</reference>
<organism evidence="2 3">
    <name type="scientific">Phaeodactylibacter xiamenensis</name>
    <dbReference type="NCBI Taxonomy" id="1524460"/>
    <lineage>
        <taxon>Bacteria</taxon>
        <taxon>Pseudomonadati</taxon>
        <taxon>Bacteroidota</taxon>
        <taxon>Saprospiria</taxon>
        <taxon>Saprospirales</taxon>
        <taxon>Haliscomenobacteraceae</taxon>
        <taxon>Phaeodactylibacter</taxon>
    </lineage>
</organism>
<dbReference type="RefSeq" id="WP_044223738.1">
    <property type="nucleotide sequence ID" value="NZ_JBKAGJ010000008.1"/>
</dbReference>
<comment type="caution">
    <text evidence="2">The sequence shown here is derived from an EMBL/GenBank/DDBJ whole genome shotgun (WGS) entry which is preliminary data.</text>
</comment>
<dbReference type="EMBL" id="JPOS01000039">
    <property type="protein sequence ID" value="KGE87056.1"/>
    <property type="molecule type" value="Genomic_DNA"/>
</dbReference>
<protein>
    <recommendedName>
        <fullName evidence="1">DUF5683 domain-containing protein</fullName>
    </recommendedName>
</protein>
<name>A0A098S4S4_9BACT</name>
<dbReference type="OrthoDB" id="9813910at2"/>
<dbReference type="InterPro" id="IPR043738">
    <property type="entry name" value="DUF5683"/>
</dbReference>
<keyword evidence="3" id="KW-1185">Reference proteome</keyword>
<evidence type="ECO:0000259" key="1">
    <source>
        <dbReference type="Pfam" id="PF18935"/>
    </source>
</evidence>
<dbReference type="AlphaFoldDB" id="A0A098S4S4"/>